<dbReference type="AlphaFoldDB" id="A0A0F9AVK5"/>
<sequence length="34" mass="3906">THKITKLMTPLIIKSMTPPTINWVSLSKLVKEQK</sequence>
<comment type="caution">
    <text evidence="1">The sequence shown here is derived from an EMBL/GenBank/DDBJ whole genome shotgun (WGS) entry which is preliminary data.</text>
</comment>
<organism evidence="1">
    <name type="scientific">marine sediment metagenome</name>
    <dbReference type="NCBI Taxonomy" id="412755"/>
    <lineage>
        <taxon>unclassified sequences</taxon>
        <taxon>metagenomes</taxon>
        <taxon>ecological metagenomes</taxon>
    </lineage>
</organism>
<dbReference type="EMBL" id="LAZR01040841">
    <property type="protein sequence ID" value="KKL13475.1"/>
    <property type="molecule type" value="Genomic_DNA"/>
</dbReference>
<feature type="non-terminal residue" evidence="1">
    <location>
        <position position="1"/>
    </location>
</feature>
<protein>
    <submittedName>
        <fullName evidence="1">Uncharacterized protein</fullName>
    </submittedName>
</protein>
<gene>
    <name evidence="1" type="ORF">LCGC14_2525330</name>
</gene>
<proteinExistence type="predicted"/>
<name>A0A0F9AVK5_9ZZZZ</name>
<reference evidence="1" key="1">
    <citation type="journal article" date="2015" name="Nature">
        <title>Complex archaea that bridge the gap between prokaryotes and eukaryotes.</title>
        <authorList>
            <person name="Spang A."/>
            <person name="Saw J.H."/>
            <person name="Jorgensen S.L."/>
            <person name="Zaremba-Niedzwiedzka K."/>
            <person name="Martijn J."/>
            <person name="Lind A.E."/>
            <person name="van Eijk R."/>
            <person name="Schleper C."/>
            <person name="Guy L."/>
            <person name="Ettema T.J."/>
        </authorList>
    </citation>
    <scope>NUCLEOTIDE SEQUENCE</scope>
</reference>
<accession>A0A0F9AVK5</accession>
<evidence type="ECO:0000313" key="1">
    <source>
        <dbReference type="EMBL" id="KKL13475.1"/>
    </source>
</evidence>